<protein>
    <submittedName>
        <fullName evidence="1">Flagellin</fullName>
    </submittedName>
</protein>
<name>A0AAP8U7A3_BRELA</name>
<sequence length="41" mass="4997">MICYLRVFHFLNHPFVQDDIVLLYFEIELFQNSNFFSLLIG</sequence>
<keyword evidence="1" id="KW-0969">Cilium</keyword>
<dbReference type="AlphaFoldDB" id="A0AAP8U7A3"/>
<organism evidence="1 2">
    <name type="scientific">Brevibacillus laterosporus</name>
    <name type="common">Bacillus laterosporus</name>
    <dbReference type="NCBI Taxonomy" id="1465"/>
    <lineage>
        <taxon>Bacteria</taxon>
        <taxon>Bacillati</taxon>
        <taxon>Bacillota</taxon>
        <taxon>Bacilli</taxon>
        <taxon>Bacillales</taxon>
        <taxon>Paenibacillaceae</taxon>
        <taxon>Brevibacillus</taxon>
    </lineage>
</organism>
<evidence type="ECO:0000313" key="1">
    <source>
        <dbReference type="EMBL" id="PPB13004.1"/>
    </source>
</evidence>
<dbReference type="EMBL" id="PRKQ01000001">
    <property type="protein sequence ID" value="PPB13004.1"/>
    <property type="molecule type" value="Genomic_DNA"/>
</dbReference>
<dbReference type="Proteomes" id="UP000239759">
    <property type="component" value="Unassembled WGS sequence"/>
</dbReference>
<accession>A0AAP8U7A3</accession>
<keyword evidence="1" id="KW-0966">Cell projection</keyword>
<proteinExistence type="predicted"/>
<gene>
    <name evidence="1" type="ORF">C4A77_01065</name>
</gene>
<comment type="caution">
    <text evidence="1">The sequence shown here is derived from an EMBL/GenBank/DDBJ whole genome shotgun (WGS) entry which is preliminary data.</text>
</comment>
<reference evidence="1 2" key="1">
    <citation type="submission" date="2018-02" db="EMBL/GenBank/DDBJ databases">
        <title>Comparative analysis of genomes of three Brevibacillus laterosporus strains producers of potent antimicrobials isolated from silage.</title>
        <authorList>
            <person name="Kojic M."/>
            <person name="Miljkovic M."/>
            <person name="Studholme D."/>
            <person name="Filipic B."/>
        </authorList>
    </citation>
    <scope>NUCLEOTIDE SEQUENCE [LARGE SCALE GENOMIC DNA]</scope>
    <source>
        <strain evidence="1 2">BGSP11</strain>
    </source>
</reference>
<keyword evidence="1" id="KW-0282">Flagellum</keyword>
<evidence type="ECO:0000313" key="2">
    <source>
        <dbReference type="Proteomes" id="UP000239759"/>
    </source>
</evidence>